<sequence length="426" mass="48145">MLVETWDSIRLPRYAKCRRERLLTIRPDHRDQILHTYAMVDTPETYIPTRALSTLSPNAMNSLSTGSSTTTELSKSSSGTIRRVPNNDGAIDESSAASNPPQSRGETKKSYNGIASDQPQSPPMTRKNSATFSTLERTISTEFGPTKAQSNAFPIGEDNTTNTNGANTLPSPQWSSAVGRANLGKSGRVIERLMAENDMLKRDLNIERLRAEESRQAMKMVETKMDAMATEYETKLHDATINRTLLRRRERQLADLKDQVEGEKMKADKAIERELTWKDEMERAREECKRKVDEAETFAALMEGRNKALTSHWKEQGIEVERAASKLHKDIETIVEERKADDVKIETLQGLCDQQANQLASLQAQKQVIEDAFQRYKIEQEDALKSIKEMARMQEESNREKLSEAQKVLGELKWALGVKKNVKGAE</sequence>
<dbReference type="OMA" id="AMETHCT"/>
<dbReference type="AlphaFoldDB" id="A0A3E2HM40"/>
<comment type="caution">
    <text evidence="3">The sequence shown here is derived from an EMBL/GenBank/DDBJ whole genome shotgun (WGS) entry which is preliminary data.</text>
</comment>
<feature type="non-terminal residue" evidence="3">
    <location>
        <position position="1"/>
    </location>
</feature>
<accession>A0A3E2HM40</accession>
<feature type="compositionally biased region" description="Low complexity" evidence="2">
    <location>
        <begin position="62"/>
        <end position="80"/>
    </location>
</feature>
<feature type="compositionally biased region" description="Polar residues" evidence="2">
    <location>
        <begin position="95"/>
        <end position="104"/>
    </location>
</feature>
<name>A0A3E2HM40_SCYLI</name>
<gene>
    <name evidence="3" type="ORF">B7463_g1981</name>
</gene>
<dbReference type="OrthoDB" id="3918393at2759"/>
<dbReference type="Proteomes" id="UP000258309">
    <property type="component" value="Unassembled WGS sequence"/>
</dbReference>
<organism evidence="3 4">
    <name type="scientific">Scytalidium lignicola</name>
    <name type="common">Hyphomycete</name>
    <dbReference type="NCBI Taxonomy" id="5539"/>
    <lineage>
        <taxon>Eukaryota</taxon>
        <taxon>Fungi</taxon>
        <taxon>Dikarya</taxon>
        <taxon>Ascomycota</taxon>
        <taxon>Pezizomycotina</taxon>
        <taxon>Leotiomycetes</taxon>
        <taxon>Leotiomycetes incertae sedis</taxon>
        <taxon>Scytalidium</taxon>
    </lineage>
</organism>
<dbReference type="EMBL" id="NCSJ02000022">
    <property type="protein sequence ID" value="RFU34303.1"/>
    <property type="molecule type" value="Genomic_DNA"/>
</dbReference>
<feature type="region of interest" description="Disordered" evidence="2">
    <location>
        <begin position="56"/>
        <end position="130"/>
    </location>
</feature>
<feature type="coiled-coil region" evidence="1">
    <location>
        <begin position="246"/>
        <end position="298"/>
    </location>
</feature>
<evidence type="ECO:0000313" key="3">
    <source>
        <dbReference type="EMBL" id="RFU34303.1"/>
    </source>
</evidence>
<proteinExistence type="predicted"/>
<dbReference type="STRING" id="5539.A0A3E2HM40"/>
<reference evidence="3 4" key="1">
    <citation type="submission" date="2018-05" db="EMBL/GenBank/DDBJ databases">
        <title>Draft genome sequence of Scytalidium lignicola DSM 105466, a ubiquitous saprotrophic fungus.</title>
        <authorList>
            <person name="Buettner E."/>
            <person name="Gebauer A.M."/>
            <person name="Hofrichter M."/>
            <person name="Liers C."/>
            <person name="Kellner H."/>
        </authorList>
    </citation>
    <scope>NUCLEOTIDE SEQUENCE [LARGE SCALE GENOMIC DNA]</scope>
    <source>
        <strain evidence="3 4">DSM 105466</strain>
    </source>
</reference>
<protein>
    <recommendedName>
        <fullName evidence="5">SWI5-dependent HO expression protein 3</fullName>
    </recommendedName>
</protein>
<feature type="coiled-coil region" evidence="1">
    <location>
        <begin position="345"/>
        <end position="379"/>
    </location>
</feature>
<keyword evidence="4" id="KW-1185">Reference proteome</keyword>
<evidence type="ECO:0000256" key="1">
    <source>
        <dbReference type="SAM" id="Coils"/>
    </source>
</evidence>
<evidence type="ECO:0000256" key="2">
    <source>
        <dbReference type="SAM" id="MobiDB-lite"/>
    </source>
</evidence>
<keyword evidence="1" id="KW-0175">Coiled coil</keyword>
<evidence type="ECO:0000313" key="4">
    <source>
        <dbReference type="Proteomes" id="UP000258309"/>
    </source>
</evidence>
<evidence type="ECO:0008006" key="5">
    <source>
        <dbReference type="Google" id="ProtNLM"/>
    </source>
</evidence>
<feature type="non-terminal residue" evidence="3">
    <location>
        <position position="426"/>
    </location>
</feature>